<feature type="transmembrane region" description="Helical" evidence="5">
    <location>
        <begin position="136"/>
        <end position="155"/>
    </location>
</feature>
<feature type="transmembrane region" description="Helical" evidence="5">
    <location>
        <begin position="107"/>
        <end position="130"/>
    </location>
</feature>
<keyword evidence="2 5" id="KW-0812">Transmembrane</keyword>
<evidence type="ECO:0000313" key="6">
    <source>
        <dbReference type="EMBL" id="NDJ92136.1"/>
    </source>
</evidence>
<feature type="transmembrane region" description="Helical" evidence="5">
    <location>
        <begin position="40"/>
        <end position="58"/>
    </location>
</feature>
<comment type="subcellular location">
    <subcellularLocation>
        <location evidence="1">Membrane</location>
        <topology evidence="1">Multi-pass membrane protein</topology>
    </subcellularLocation>
</comment>
<dbReference type="EMBL" id="GHBP01000109">
    <property type="protein sequence ID" value="NDJ92136.1"/>
    <property type="molecule type" value="Transcribed_RNA"/>
</dbReference>
<evidence type="ECO:0000256" key="5">
    <source>
        <dbReference type="SAM" id="Phobius"/>
    </source>
</evidence>
<dbReference type="SUPFAM" id="SSF103473">
    <property type="entry name" value="MFS general substrate transporter"/>
    <property type="match status" value="1"/>
</dbReference>
<proteinExistence type="predicted"/>
<accession>A0A6G3MDV9</accession>
<sequence>MPSHRFSLSETFNKSKKGKLKNIEKTQDHSDNYILYRKRFMMNFLLSLSLLLNGHYWISFSAITKELSIYFNKKESHINWFSNVFLLFPGFISLISVFLPNIIGLRWCLILGCLLHGSGTALRFSALFIIKEDLNLQFIICMLGSVILSFSQGILKPLTIKV</sequence>
<name>A0A6G3MDV9_HENSL</name>
<dbReference type="GO" id="GO:0016020">
    <property type="term" value="C:membrane"/>
    <property type="evidence" value="ECO:0007669"/>
    <property type="project" value="UniProtKB-SubCell"/>
</dbReference>
<evidence type="ECO:0000256" key="4">
    <source>
        <dbReference type="ARBA" id="ARBA00023136"/>
    </source>
</evidence>
<dbReference type="AlphaFoldDB" id="A0A6G3MDV9"/>
<protein>
    <submittedName>
        <fullName evidence="6">Solute carrier family 49 member A3 (Trinotate prediction)</fullName>
    </submittedName>
</protein>
<keyword evidence="3 5" id="KW-1133">Transmembrane helix</keyword>
<dbReference type="InterPro" id="IPR049680">
    <property type="entry name" value="FLVCR1-2_SLC49-like"/>
</dbReference>
<organism evidence="6">
    <name type="scientific">Henneguya salminicola</name>
    <name type="common">Myxosporean</name>
    <dbReference type="NCBI Taxonomy" id="69463"/>
    <lineage>
        <taxon>Eukaryota</taxon>
        <taxon>Metazoa</taxon>
        <taxon>Cnidaria</taxon>
        <taxon>Myxozoa</taxon>
        <taxon>Myxosporea</taxon>
        <taxon>Bivalvulida</taxon>
        <taxon>Platysporina</taxon>
        <taxon>Myxobolidae</taxon>
        <taxon>Henneguya</taxon>
    </lineage>
</organism>
<dbReference type="PANTHER" id="PTHR10924:SF6">
    <property type="entry name" value="SOLUTE CARRIER FAMILY 49 MEMBER A3"/>
    <property type="match status" value="1"/>
</dbReference>
<feature type="transmembrane region" description="Helical" evidence="5">
    <location>
        <begin position="78"/>
        <end position="100"/>
    </location>
</feature>
<dbReference type="InterPro" id="IPR036259">
    <property type="entry name" value="MFS_trans_sf"/>
</dbReference>
<dbReference type="PANTHER" id="PTHR10924">
    <property type="entry name" value="MAJOR FACILITATOR SUPERFAMILY PROTEIN-RELATED"/>
    <property type="match status" value="1"/>
</dbReference>
<reference evidence="6" key="1">
    <citation type="submission" date="2018-11" db="EMBL/GenBank/DDBJ databases">
        <title>Henneguya salminicola genome and transcriptome.</title>
        <authorList>
            <person name="Yahalomi D."/>
            <person name="Atkinson S.D."/>
            <person name="Neuhof M."/>
            <person name="Chang E.S."/>
            <person name="Philippe H."/>
            <person name="Cartwright P."/>
            <person name="Bartholomew J.L."/>
            <person name="Huchon D."/>
        </authorList>
    </citation>
    <scope>NUCLEOTIDE SEQUENCE</scope>
    <source>
        <strain evidence="6">Hz1</strain>
        <tissue evidence="6">Whole</tissue>
    </source>
</reference>
<evidence type="ECO:0000256" key="1">
    <source>
        <dbReference type="ARBA" id="ARBA00004141"/>
    </source>
</evidence>
<keyword evidence="4 5" id="KW-0472">Membrane</keyword>
<evidence type="ECO:0000256" key="3">
    <source>
        <dbReference type="ARBA" id="ARBA00022989"/>
    </source>
</evidence>
<evidence type="ECO:0000256" key="2">
    <source>
        <dbReference type="ARBA" id="ARBA00022692"/>
    </source>
</evidence>